<evidence type="ECO:0000313" key="3">
    <source>
        <dbReference type="Proteomes" id="UP000499080"/>
    </source>
</evidence>
<gene>
    <name evidence="2" type="ORF">AVEN_228673_1</name>
</gene>
<dbReference type="EMBL" id="BGPR01179116">
    <property type="protein sequence ID" value="GBM56766.1"/>
    <property type="molecule type" value="Genomic_DNA"/>
</dbReference>
<proteinExistence type="predicted"/>
<keyword evidence="3" id="KW-1185">Reference proteome</keyword>
<keyword evidence="1" id="KW-0812">Transmembrane</keyword>
<protein>
    <submittedName>
        <fullName evidence="2">Uncharacterized protein</fullName>
    </submittedName>
</protein>
<comment type="caution">
    <text evidence="2">The sequence shown here is derived from an EMBL/GenBank/DDBJ whole genome shotgun (WGS) entry which is preliminary data.</text>
</comment>
<evidence type="ECO:0000256" key="1">
    <source>
        <dbReference type="SAM" id="Phobius"/>
    </source>
</evidence>
<evidence type="ECO:0000313" key="2">
    <source>
        <dbReference type="EMBL" id="GBM56766.1"/>
    </source>
</evidence>
<dbReference type="AlphaFoldDB" id="A0A4Y2GVL3"/>
<feature type="transmembrane region" description="Helical" evidence="1">
    <location>
        <begin position="35"/>
        <end position="56"/>
    </location>
</feature>
<keyword evidence="1" id="KW-1133">Transmembrane helix</keyword>
<keyword evidence="1" id="KW-0472">Membrane</keyword>
<reference evidence="2 3" key="1">
    <citation type="journal article" date="2019" name="Sci. Rep.">
        <title>Orb-weaving spider Araneus ventricosus genome elucidates the spidroin gene catalogue.</title>
        <authorList>
            <person name="Kono N."/>
            <person name="Nakamura H."/>
            <person name="Ohtoshi R."/>
            <person name="Moran D.A.P."/>
            <person name="Shinohara A."/>
            <person name="Yoshida Y."/>
            <person name="Fujiwara M."/>
            <person name="Mori M."/>
            <person name="Tomita M."/>
            <person name="Arakawa K."/>
        </authorList>
    </citation>
    <scope>NUCLEOTIDE SEQUENCE [LARGE SCALE GENOMIC DNA]</scope>
</reference>
<feature type="non-terminal residue" evidence="2">
    <location>
        <position position="1"/>
    </location>
</feature>
<name>A0A4Y2GVL3_ARAVE</name>
<organism evidence="2 3">
    <name type="scientific">Araneus ventricosus</name>
    <name type="common">Orbweaver spider</name>
    <name type="synonym">Epeira ventricosa</name>
    <dbReference type="NCBI Taxonomy" id="182803"/>
    <lineage>
        <taxon>Eukaryota</taxon>
        <taxon>Metazoa</taxon>
        <taxon>Ecdysozoa</taxon>
        <taxon>Arthropoda</taxon>
        <taxon>Chelicerata</taxon>
        <taxon>Arachnida</taxon>
        <taxon>Araneae</taxon>
        <taxon>Araneomorphae</taxon>
        <taxon>Entelegynae</taxon>
        <taxon>Araneoidea</taxon>
        <taxon>Araneidae</taxon>
        <taxon>Araneus</taxon>
    </lineage>
</organism>
<accession>A0A4Y2GVL3</accession>
<dbReference type="Proteomes" id="UP000499080">
    <property type="component" value="Unassembled WGS sequence"/>
</dbReference>
<sequence length="117" mass="13226">FNKQCAGDSFGTKLTHSIPQNIFFKIAAFADISRIFIPILTSLSYLTAVRVAVPLFKEFGMEMLDKAFTDIQHGNPTASNEGSKEDRGFNYNRAKENLLLIPRHLRTNVLEVVHCMH</sequence>